<feature type="region of interest" description="Disordered" evidence="12">
    <location>
        <begin position="366"/>
        <end position="409"/>
    </location>
</feature>
<evidence type="ECO:0000256" key="9">
    <source>
        <dbReference type="ARBA" id="ARBA00029821"/>
    </source>
</evidence>
<name>A0AA85C347_9TREM</name>
<dbReference type="Gene3D" id="3.40.50.150">
    <property type="entry name" value="Vaccinia Virus protein VP39"/>
    <property type="match status" value="1"/>
</dbReference>
<feature type="compositionally biased region" description="Basic and acidic residues" evidence="12">
    <location>
        <begin position="1369"/>
        <end position="1384"/>
    </location>
</feature>
<keyword evidence="8 11" id="KW-0539">Nucleus</keyword>
<reference evidence="15" key="1">
    <citation type="submission" date="2023-11" db="UniProtKB">
        <authorList>
            <consortium name="WormBaseParasite"/>
        </authorList>
    </citation>
    <scope>IDENTIFICATION</scope>
</reference>
<dbReference type="GO" id="GO:0005634">
    <property type="term" value="C:nucleus"/>
    <property type="evidence" value="ECO:0007669"/>
    <property type="project" value="UniProtKB-SubCell"/>
</dbReference>
<comment type="similarity">
    <text evidence="11">Belongs to the class I-like SAM-binding methyltransferase superfamily. DOT1 family.</text>
</comment>
<evidence type="ECO:0000256" key="11">
    <source>
        <dbReference type="RuleBase" id="RU271113"/>
    </source>
</evidence>
<comment type="function">
    <text evidence="11">Histone methyltransferase that specifically trimethylates histone H3 to form H3K79me3. This methylation is required for telomere silencing and for the pachytene checkpoint during the meiotic cell cycle by allowing the recruitment of RAD9 to double strand breaks. Nucleosomes are preferred as substrate compared to free histone.</text>
</comment>
<evidence type="ECO:0000256" key="8">
    <source>
        <dbReference type="ARBA" id="ARBA00023242"/>
    </source>
</evidence>
<dbReference type="SUPFAM" id="SSF53335">
    <property type="entry name" value="S-adenosyl-L-methionine-dependent methyltransferases"/>
    <property type="match status" value="1"/>
</dbReference>
<feature type="compositionally biased region" description="Polar residues" evidence="12">
    <location>
        <begin position="366"/>
        <end position="380"/>
    </location>
</feature>
<protein>
    <recommendedName>
        <fullName evidence="3 11">Histone-lysine N-methyltransferase, H3 lysine-79 specific</fullName>
        <ecNumber evidence="2 11">2.1.1.360</ecNumber>
    </recommendedName>
    <alternativeName>
        <fullName evidence="9 11">Histone H3-K79 methyltransferase</fullName>
    </alternativeName>
</protein>
<dbReference type="Proteomes" id="UP000050791">
    <property type="component" value="Unassembled WGS sequence"/>
</dbReference>
<sequence length="1384" mass="156735">MFGDRQLSVISPATRDKEVFKWIPCRPGEIKDENSEIVDVISWVVSDVKEMSENPALVGLLKETDRSSYDDVSKLCDVYNKAIIDLWDTWIEENTVPEFFNRKASRGHVQFILLQCYNRAVSDPDKLNQYPPFSPQVYGETSFELISQMIDTIAVTSDDVFIDLGSGVGQVVLQVCASTDAKFCYGIEKAEYPANCASRLDSTFRHWMSFYGKSYRPYTLERGDFLSAEYQEKITNAGVLFANNFAFGPEVDHQLKQRFANLKEGARIISSKAFCPLNFRITDRNLGDIGSIMRVSCLNPIQDAVSWTDKPFSYYVHTIDRSLLEQYFARLKNPKSKNENRTVRRDRKGRVISEATMREGSIQLTLNASDNNQHNTNGNVSHKAKRSSTIIKHRSSTSRCLPKKSASLPEVTASSPSELISVKGRKLSLQNYLSKNETISRQITNGSMVVHRIKQCELPHLQSELKRSHVQHKDNQSPLDIFTLSNDTSNAGLVESHVDTQLASLTSGGPIACGNNEDEKQFRKVIRHLLDDPCESHSLSKSDNVKQSVRRKSKTIENDNKLTFNYPVIDDYLSLHSSSCHDQRDSRNSSSSPYVSSLSSANRSPNSQIDEITSLNSLTKRSDLGLKSVQSPDLSIFPENKLDKDEHEDSFHIRIKFKISNSPSGQNHPFSVKIKPPCNGDNTSNRLSSPENSNDRSDTNVINKDHPNSVANRRILRKCRQMLSDDSSSLNVTNFKNSNNRTIALRKRMQNQFMDSGNHNKSPSVHSNSYKTNNNKLKYTRRYSRDKLSHNMNVLHDYTVTHVQSQLTPTQFGLNDKRLPTYTCHYQPVDVYTESSATQLSDSNLSDPHTGYNKAPVPFALTQYLELTKQAFMDHFAMLHSPAYASAIQSELEREHNRQAELLKHTKFLEQSIAKLHSDGTDLLNRFTKRLGILITTPAAFFSQARRLIKQHHVLEEKIAEFRRQISLLSSANQELVRRHHIEAARLLATATAIKSDNSFQNQHPTLNKLFCSENDVKVTEINKNGFYYNSDNMLPSSTSSESNYRNAVLLNSVVIPPPPSLTKVSHNTQNCDKFGIPSIATSDNLVSAHEMNQQHSLNPIKSSNVKLRTSIGAPSVLRNNTEVHKFAPVLIKTVNTGNHSAVSVHTPNNKADRDHKVITDNSNNHNNTNNTINNGTNHRIDKHMNIPPPPPLLPMHIHSDVYVDGVLSSAKSPIDFNKHKYCNSNNNPSLLPELNRSFITCRTDYDMSLIQSNYRSHTKSMHASLQDLILDEFSRETPCISVSNCPTVTKTNKNRNVYSMSDSSYSCQYESNPDPLFQRHNHHNHNHKILHPNYIDYSHQLNLPPRKRHWDSSNYNSTTTSNYGEECEPPKLSRECKSTDMET</sequence>
<dbReference type="GO" id="GO:0140956">
    <property type="term" value="F:histone H3K79 trimethyltransferase activity"/>
    <property type="evidence" value="ECO:0007669"/>
    <property type="project" value="UniProtKB-EC"/>
</dbReference>
<feature type="compositionally biased region" description="Low complexity" evidence="12">
    <location>
        <begin position="588"/>
        <end position="607"/>
    </location>
</feature>
<comment type="subcellular location">
    <subcellularLocation>
        <location evidence="1 11">Nucleus</location>
    </subcellularLocation>
</comment>
<evidence type="ECO:0000256" key="5">
    <source>
        <dbReference type="ARBA" id="ARBA00022679"/>
    </source>
</evidence>
<feature type="compositionally biased region" description="Polar residues" evidence="12">
    <location>
        <begin position="680"/>
        <end position="692"/>
    </location>
</feature>
<dbReference type="WBParaSite" id="SMTH1_97380.1">
    <property type="protein sequence ID" value="SMTH1_97380.1"/>
    <property type="gene ID" value="SMTH1_97380"/>
</dbReference>
<dbReference type="PANTHER" id="PTHR21451">
    <property type="entry name" value="HISTONE H3 METHYLTRANSFERASE"/>
    <property type="match status" value="1"/>
</dbReference>
<dbReference type="GO" id="GO:0000077">
    <property type="term" value="P:DNA damage checkpoint signaling"/>
    <property type="evidence" value="ECO:0007669"/>
    <property type="project" value="TreeGrafter"/>
</dbReference>
<keyword evidence="5 11" id="KW-0808">Transferase</keyword>
<feature type="compositionally biased region" description="Polar residues" evidence="12">
    <location>
        <begin position="1140"/>
        <end position="1150"/>
    </location>
</feature>
<proteinExistence type="inferred from homology"/>
<evidence type="ECO:0000256" key="6">
    <source>
        <dbReference type="ARBA" id="ARBA00022691"/>
    </source>
</evidence>
<feature type="region of interest" description="Disordered" evidence="12">
    <location>
        <begin position="658"/>
        <end position="711"/>
    </location>
</feature>
<evidence type="ECO:0000256" key="12">
    <source>
        <dbReference type="SAM" id="MobiDB-lite"/>
    </source>
</evidence>
<dbReference type="GO" id="GO:0032259">
    <property type="term" value="P:methylation"/>
    <property type="evidence" value="ECO:0007669"/>
    <property type="project" value="UniProtKB-KW"/>
</dbReference>
<feature type="compositionally biased region" description="Polar residues" evidence="12">
    <location>
        <begin position="659"/>
        <end position="669"/>
    </location>
</feature>
<dbReference type="Pfam" id="PF08123">
    <property type="entry name" value="DOT1"/>
    <property type="match status" value="1"/>
</dbReference>
<dbReference type="FunFam" id="3.40.50.150:FF:000033">
    <property type="entry name" value="Histone-lysine N-methyltransferase, H3 lysine-79 specific"/>
    <property type="match status" value="1"/>
</dbReference>
<dbReference type="EC" id="2.1.1.360" evidence="2 11"/>
<comment type="miscellaneous">
    <text evidence="11">In contrast to other lysine histone methyltransferases, it does not contain a SET domain, suggesting the existence of another mechanism for methylation of lysine residues of histones.</text>
</comment>
<dbReference type="InterPro" id="IPR025789">
    <property type="entry name" value="DOT1_dom"/>
</dbReference>
<evidence type="ECO:0000259" key="13">
    <source>
        <dbReference type="PROSITE" id="PS51569"/>
    </source>
</evidence>
<dbReference type="PANTHER" id="PTHR21451:SF0">
    <property type="entry name" value="HISTONE-LYSINE N-METHYLTRANSFERASE, H3 LYSINE-79 SPECIFIC"/>
    <property type="match status" value="1"/>
</dbReference>
<evidence type="ECO:0000256" key="7">
    <source>
        <dbReference type="ARBA" id="ARBA00022853"/>
    </source>
</evidence>
<feature type="compositionally biased region" description="Low complexity" evidence="12">
    <location>
        <begin position="1160"/>
        <end position="1178"/>
    </location>
</feature>
<evidence type="ECO:0000256" key="10">
    <source>
        <dbReference type="ARBA" id="ARBA00047770"/>
    </source>
</evidence>
<dbReference type="InterPro" id="IPR029063">
    <property type="entry name" value="SAM-dependent_MTases_sf"/>
</dbReference>
<evidence type="ECO:0000256" key="3">
    <source>
        <dbReference type="ARBA" id="ARBA00020987"/>
    </source>
</evidence>
<dbReference type="PROSITE" id="PS51569">
    <property type="entry name" value="DOT1"/>
    <property type="match status" value="1"/>
</dbReference>
<evidence type="ECO:0000313" key="15">
    <source>
        <dbReference type="WBParaSite" id="SMTH1_97380.1"/>
    </source>
</evidence>
<comment type="catalytic activity">
    <reaction evidence="10 11">
        <text>L-lysyl(79)-[histone H3] + 3 S-adenosyl-L-methionine = N(6),N(6),N(6)-trimethyl-L-lysyl(79)-[histone H3] + 3 S-adenosyl-L-homocysteine + 3 H(+)</text>
        <dbReference type="Rhea" id="RHEA:60328"/>
        <dbReference type="Rhea" id="RHEA-COMP:15549"/>
        <dbReference type="Rhea" id="RHEA-COMP:15552"/>
        <dbReference type="ChEBI" id="CHEBI:15378"/>
        <dbReference type="ChEBI" id="CHEBI:29969"/>
        <dbReference type="ChEBI" id="CHEBI:57856"/>
        <dbReference type="ChEBI" id="CHEBI:59789"/>
        <dbReference type="ChEBI" id="CHEBI:61961"/>
        <dbReference type="EC" id="2.1.1.360"/>
    </reaction>
</comment>
<keyword evidence="4 11" id="KW-0489">Methyltransferase</keyword>
<evidence type="ECO:0000256" key="2">
    <source>
        <dbReference type="ARBA" id="ARBA00012190"/>
    </source>
</evidence>
<feature type="region of interest" description="Disordered" evidence="12">
    <location>
        <begin position="1140"/>
        <end position="1178"/>
    </location>
</feature>
<feature type="domain" description="DOT1" evidence="13">
    <location>
        <begin position="16"/>
        <end position="332"/>
    </location>
</feature>
<keyword evidence="7 11" id="KW-0156">Chromatin regulator</keyword>
<feature type="compositionally biased region" description="Low complexity" evidence="12">
    <location>
        <begin position="1353"/>
        <end position="1364"/>
    </location>
</feature>
<organism evidence="14 15">
    <name type="scientific">Schistosoma mattheei</name>
    <dbReference type="NCBI Taxonomy" id="31246"/>
    <lineage>
        <taxon>Eukaryota</taxon>
        <taxon>Metazoa</taxon>
        <taxon>Spiralia</taxon>
        <taxon>Lophotrochozoa</taxon>
        <taxon>Platyhelminthes</taxon>
        <taxon>Trematoda</taxon>
        <taxon>Digenea</taxon>
        <taxon>Strigeidida</taxon>
        <taxon>Schistosomatoidea</taxon>
        <taxon>Schistosomatidae</taxon>
        <taxon>Schistosoma</taxon>
    </lineage>
</organism>
<accession>A0AA85C347</accession>
<feature type="compositionally biased region" description="Basic residues" evidence="12">
    <location>
        <begin position="382"/>
        <end position="396"/>
    </location>
</feature>
<feature type="region of interest" description="Disordered" evidence="12">
    <location>
        <begin position="579"/>
        <end position="609"/>
    </location>
</feature>
<evidence type="ECO:0000256" key="4">
    <source>
        <dbReference type="ARBA" id="ARBA00022603"/>
    </source>
</evidence>
<dbReference type="Gene3D" id="1.10.260.60">
    <property type="match status" value="1"/>
</dbReference>
<keyword evidence="6 11" id="KW-0949">S-adenosyl-L-methionine</keyword>
<evidence type="ECO:0000313" key="14">
    <source>
        <dbReference type="Proteomes" id="UP000050791"/>
    </source>
</evidence>
<dbReference type="InterPro" id="IPR030445">
    <property type="entry name" value="H3-K79_meTrfase"/>
</dbReference>
<evidence type="ECO:0000256" key="1">
    <source>
        <dbReference type="ARBA" id="ARBA00004123"/>
    </source>
</evidence>
<dbReference type="GO" id="GO:0006281">
    <property type="term" value="P:DNA repair"/>
    <property type="evidence" value="ECO:0007669"/>
    <property type="project" value="TreeGrafter"/>
</dbReference>
<feature type="compositionally biased region" description="Basic and acidic residues" evidence="12">
    <location>
        <begin position="693"/>
        <end position="707"/>
    </location>
</feature>
<feature type="region of interest" description="Disordered" evidence="12">
    <location>
        <begin position="1350"/>
        <end position="1384"/>
    </location>
</feature>